<dbReference type="PANTHER" id="PTHR33835">
    <property type="entry name" value="YALI0C07656P"/>
    <property type="match status" value="1"/>
</dbReference>
<keyword evidence="2" id="KW-1185">Reference proteome</keyword>
<dbReference type="EMBL" id="JAMYWD010000009">
    <property type="protein sequence ID" value="KAJ4961998.1"/>
    <property type="molecule type" value="Genomic_DNA"/>
</dbReference>
<sequence length="136" mass="15459">MQLVKELGDEIEQKVLSSPEVGNLTFFGEFVYDFVLRIWVMWRWHFTISVQVVDKKLNSQKGWERMALQILFLGPSNLLQPTASFAQTSQKLGENGSPNLVPGSIKPLETTTSFAQLQKLFVSPIVKTLVFSEVKR</sequence>
<gene>
    <name evidence="1" type="ORF">NE237_021908</name>
</gene>
<dbReference type="Pfam" id="PF14234">
    <property type="entry name" value="DUF4336"/>
    <property type="match status" value="1"/>
</dbReference>
<organism evidence="1 2">
    <name type="scientific">Protea cynaroides</name>
    <dbReference type="NCBI Taxonomy" id="273540"/>
    <lineage>
        <taxon>Eukaryota</taxon>
        <taxon>Viridiplantae</taxon>
        <taxon>Streptophyta</taxon>
        <taxon>Embryophyta</taxon>
        <taxon>Tracheophyta</taxon>
        <taxon>Spermatophyta</taxon>
        <taxon>Magnoliopsida</taxon>
        <taxon>Proteales</taxon>
        <taxon>Proteaceae</taxon>
        <taxon>Protea</taxon>
    </lineage>
</organism>
<dbReference type="PANTHER" id="PTHR33835:SF2">
    <property type="entry name" value="LYSINE-TRNA LIGASE"/>
    <property type="match status" value="1"/>
</dbReference>
<dbReference type="Proteomes" id="UP001141806">
    <property type="component" value="Unassembled WGS sequence"/>
</dbReference>
<dbReference type="OrthoDB" id="421671at2759"/>
<evidence type="ECO:0000313" key="2">
    <source>
        <dbReference type="Proteomes" id="UP001141806"/>
    </source>
</evidence>
<evidence type="ECO:0000313" key="1">
    <source>
        <dbReference type="EMBL" id="KAJ4961998.1"/>
    </source>
</evidence>
<name>A0A9Q0K5B4_9MAGN</name>
<proteinExistence type="predicted"/>
<reference evidence="1" key="1">
    <citation type="journal article" date="2023" name="Plant J.">
        <title>The genome of the king protea, Protea cynaroides.</title>
        <authorList>
            <person name="Chang J."/>
            <person name="Duong T.A."/>
            <person name="Schoeman C."/>
            <person name="Ma X."/>
            <person name="Roodt D."/>
            <person name="Barker N."/>
            <person name="Li Z."/>
            <person name="Van de Peer Y."/>
            <person name="Mizrachi E."/>
        </authorList>
    </citation>
    <scope>NUCLEOTIDE SEQUENCE</scope>
    <source>
        <tissue evidence="1">Young leaves</tissue>
    </source>
</reference>
<dbReference type="AlphaFoldDB" id="A0A9Q0K5B4"/>
<comment type="caution">
    <text evidence="1">The sequence shown here is derived from an EMBL/GenBank/DDBJ whole genome shotgun (WGS) entry which is preliminary data.</text>
</comment>
<accession>A0A9Q0K5B4</accession>
<protein>
    <submittedName>
        <fullName evidence="1">Uncharacterized protein</fullName>
    </submittedName>
</protein>
<dbReference type="InterPro" id="IPR025638">
    <property type="entry name" value="DUF4336"/>
</dbReference>